<evidence type="ECO:0000256" key="8">
    <source>
        <dbReference type="SAM" id="MobiDB-lite"/>
    </source>
</evidence>
<dbReference type="Proteomes" id="UP000294980">
    <property type="component" value="Unassembled WGS sequence"/>
</dbReference>
<protein>
    <submittedName>
        <fullName evidence="10">Enamine deaminase RidA (YjgF/YER057c/UK114 family)</fullName>
    </submittedName>
</protein>
<evidence type="ECO:0000256" key="7">
    <source>
        <dbReference type="PROSITE-ProRule" id="PRU00433"/>
    </source>
</evidence>
<evidence type="ECO:0000256" key="1">
    <source>
        <dbReference type="ARBA" id="ARBA00010552"/>
    </source>
</evidence>
<dbReference type="SUPFAM" id="SSF46626">
    <property type="entry name" value="Cytochrome c"/>
    <property type="match status" value="2"/>
</dbReference>
<gene>
    <name evidence="10" type="ORF">EV688_10845</name>
</gene>
<evidence type="ECO:0000256" key="2">
    <source>
        <dbReference type="ARBA" id="ARBA00022448"/>
    </source>
</evidence>
<dbReference type="OrthoDB" id="9773456at2"/>
<dbReference type="Pfam" id="PF00034">
    <property type="entry name" value="Cytochrom_C"/>
    <property type="match status" value="1"/>
</dbReference>
<dbReference type="InterPro" id="IPR019897">
    <property type="entry name" value="RidA_CS"/>
</dbReference>
<feature type="region of interest" description="Disordered" evidence="8">
    <location>
        <begin position="264"/>
        <end position="283"/>
    </location>
</feature>
<keyword evidence="4 7" id="KW-0479">Metal-binding</keyword>
<comment type="similarity">
    <text evidence="1">Belongs to the RutC family.</text>
</comment>
<dbReference type="RefSeq" id="WP_117318040.1">
    <property type="nucleotide sequence ID" value="NZ_QQSW01000010.1"/>
</dbReference>
<feature type="domain" description="Cytochrome c" evidence="9">
    <location>
        <begin position="53"/>
        <end position="146"/>
    </location>
</feature>
<dbReference type="PROSITE" id="PS01094">
    <property type="entry name" value="UPF0076"/>
    <property type="match status" value="1"/>
</dbReference>
<dbReference type="AlphaFoldDB" id="A0A4R2KW63"/>
<sequence length="447" mass="47169">MTPGRLFAERCIDRPGRRTSSRWQSAGSVARRLAVALLSAAAMAHADQHSATTAVDDGDFVLPPVAEELIACTTCHGVGLGGNRALNAPRLAGLPGWYVRNQLRAFREGWRGRHPDDSYGAAMWPQAAQLDDSAVERAVDLVVSLPAPVSGAALVTAAADRGRDDPAAIGDTARGAVLYEACAACHGVDGSGNADLQAPPLVGRESWYLARQIDGFRRGVRGYDAQDVAGTGMRLASAGLADEQAVYDTVAYIAGLSTTMASAAAPTPQPKAEDNSMNKQPTSRPRKLAATAALALAVGASASASAEVRRHKLPGSDFPIAQAVEVLPGTTLVYHSGTTPRPANPDAKEYSPDYWGDTEAQTLSVFARLEESLTAKGLTFGDVIKMQVFLVAPEGEDMMDFQGMMRAYRRYFGTEDQPSLPARSALQVAGLAVPGMLVEIEVVLARP</sequence>
<evidence type="ECO:0000313" key="11">
    <source>
        <dbReference type="Proteomes" id="UP000294980"/>
    </source>
</evidence>
<dbReference type="GO" id="GO:0009055">
    <property type="term" value="F:electron transfer activity"/>
    <property type="evidence" value="ECO:0007669"/>
    <property type="project" value="InterPro"/>
</dbReference>
<evidence type="ECO:0000259" key="9">
    <source>
        <dbReference type="PROSITE" id="PS51007"/>
    </source>
</evidence>
<dbReference type="Gene3D" id="1.10.760.10">
    <property type="entry name" value="Cytochrome c-like domain"/>
    <property type="match status" value="2"/>
</dbReference>
<evidence type="ECO:0000256" key="4">
    <source>
        <dbReference type="ARBA" id="ARBA00022723"/>
    </source>
</evidence>
<dbReference type="Pfam" id="PF01042">
    <property type="entry name" value="Ribonuc_L-PSP"/>
    <property type="match status" value="1"/>
</dbReference>
<proteinExistence type="inferred from homology"/>
<keyword evidence="11" id="KW-1185">Reference proteome</keyword>
<dbReference type="SUPFAM" id="SSF55298">
    <property type="entry name" value="YjgF-like"/>
    <property type="match status" value="1"/>
</dbReference>
<evidence type="ECO:0000256" key="5">
    <source>
        <dbReference type="ARBA" id="ARBA00022982"/>
    </source>
</evidence>
<dbReference type="CDD" id="cd06151">
    <property type="entry name" value="YjgF_YER057c_UK114_like_3"/>
    <property type="match status" value="1"/>
</dbReference>
<dbReference type="InterPro" id="IPR050597">
    <property type="entry name" value="Cytochrome_c_Oxidase_Subunit"/>
</dbReference>
<keyword evidence="5" id="KW-0249">Electron transport</keyword>
<dbReference type="Gene3D" id="3.30.1330.40">
    <property type="entry name" value="RutC-like"/>
    <property type="match status" value="1"/>
</dbReference>
<dbReference type="EMBL" id="SLWX01000008">
    <property type="protein sequence ID" value="TCO75479.1"/>
    <property type="molecule type" value="Genomic_DNA"/>
</dbReference>
<evidence type="ECO:0000256" key="6">
    <source>
        <dbReference type="ARBA" id="ARBA00023004"/>
    </source>
</evidence>
<keyword evidence="6 7" id="KW-0408">Iron</keyword>
<reference evidence="10 11" key="1">
    <citation type="submission" date="2019-03" db="EMBL/GenBank/DDBJ databases">
        <title>Genomic Encyclopedia of Type Strains, Phase IV (KMG-IV): sequencing the most valuable type-strain genomes for metagenomic binning, comparative biology and taxonomic classification.</title>
        <authorList>
            <person name="Goeker M."/>
        </authorList>
    </citation>
    <scope>NUCLEOTIDE SEQUENCE [LARGE SCALE GENOMIC DNA]</scope>
    <source>
        <strain evidence="10 11">DSM 23344</strain>
    </source>
</reference>
<dbReference type="InterPro" id="IPR006175">
    <property type="entry name" value="YjgF/YER057c/UK114"/>
</dbReference>
<dbReference type="GO" id="GO:0020037">
    <property type="term" value="F:heme binding"/>
    <property type="evidence" value="ECO:0007669"/>
    <property type="project" value="InterPro"/>
</dbReference>
<name>A0A4R2KW63_9GAMM</name>
<evidence type="ECO:0000256" key="3">
    <source>
        <dbReference type="ARBA" id="ARBA00022617"/>
    </source>
</evidence>
<organism evidence="10 11">
    <name type="scientific">Chromatocurvus halotolerans</name>
    <dbReference type="NCBI Taxonomy" id="1132028"/>
    <lineage>
        <taxon>Bacteria</taxon>
        <taxon>Pseudomonadati</taxon>
        <taxon>Pseudomonadota</taxon>
        <taxon>Gammaproteobacteria</taxon>
        <taxon>Cellvibrionales</taxon>
        <taxon>Halieaceae</taxon>
        <taxon>Chromatocurvus</taxon>
    </lineage>
</organism>
<dbReference type="InterPro" id="IPR009056">
    <property type="entry name" value="Cyt_c-like_dom"/>
</dbReference>
<feature type="domain" description="Cytochrome c" evidence="9">
    <location>
        <begin position="170"/>
        <end position="257"/>
    </location>
</feature>
<accession>A0A4R2KW63</accession>
<dbReference type="GO" id="GO:0046872">
    <property type="term" value="F:metal ion binding"/>
    <property type="evidence" value="ECO:0007669"/>
    <property type="project" value="UniProtKB-KW"/>
</dbReference>
<keyword evidence="2" id="KW-0813">Transport</keyword>
<dbReference type="PROSITE" id="PS51007">
    <property type="entry name" value="CYTC"/>
    <property type="match status" value="2"/>
</dbReference>
<evidence type="ECO:0000313" key="10">
    <source>
        <dbReference type="EMBL" id="TCO75479.1"/>
    </source>
</evidence>
<dbReference type="InterPro" id="IPR035959">
    <property type="entry name" value="RutC-like_sf"/>
</dbReference>
<keyword evidence="3 7" id="KW-0349">Heme</keyword>
<comment type="caution">
    <text evidence="10">The sequence shown here is derived from an EMBL/GenBank/DDBJ whole genome shotgun (WGS) entry which is preliminary data.</text>
</comment>
<dbReference type="PANTHER" id="PTHR33751">
    <property type="entry name" value="CBB3-TYPE CYTOCHROME C OXIDASE SUBUNIT FIXP"/>
    <property type="match status" value="1"/>
</dbReference>
<dbReference type="InterPro" id="IPR036909">
    <property type="entry name" value="Cyt_c-like_dom_sf"/>
</dbReference>
<dbReference type="PANTHER" id="PTHR33751:SF9">
    <property type="entry name" value="CYTOCHROME C4"/>
    <property type="match status" value="1"/>
</dbReference>